<reference evidence="3" key="1">
    <citation type="submission" date="2021-01" db="EMBL/GenBank/DDBJ databases">
        <authorList>
            <person name="Corre E."/>
            <person name="Pelletier E."/>
            <person name="Niang G."/>
            <person name="Scheremetjew M."/>
            <person name="Finn R."/>
            <person name="Kale V."/>
            <person name="Holt S."/>
            <person name="Cochrane G."/>
            <person name="Meng A."/>
            <person name="Brown T."/>
            <person name="Cohen L."/>
        </authorList>
    </citation>
    <scope>NUCLEOTIDE SEQUENCE</scope>
    <source>
        <strain evidence="3">Pbaha01</strain>
    </source>
</reference>
<feature type="compositionally biased region" description="Low complexity" evidence="2">
    <location>
        <begin position="397"/>
        <end position="412"/>
    </location>
</feature>
<keyword evidence="1" id="KW-0175">Coiled coil</keyword>
<evidence type="ECO:0000256" key="2">
    <source>
        <dbReference type="SAM" id="MobiDB-lite"/>
    </source>
</evidence>
<evidence type="ECO:0000313" key="3">
    <source>
        <dbReference type="EMBL" id="CAD8384787.1"/>
    </source>
</evidence>
<gene>
    <name evidence="3" type="ORF">PBAH0796_LOCUS28475</name>
</gene>
<feature type="region of interest" description="Disordered" evidence="2">
    <location>
        <begin position="132"/>
        <end position="159"/>
    </location>
</feature>
<feature type="region of interest" description="Disordered" evidence="2">
    <location>
        <begin position="554"/>
        <end position="606"/>
    </location>
</feature>
<accession>A0A7S0B6U1</accession>
<protein>
    <submittedName>
        <fullName evidence="3">Uncharacterized protein</fullName>
    </submittedName>
</protein>
<organism evidence="3">
    <name type="scientific">Pyrodinium bahamense</name>
    <dbReference type="NCBI Taxonomy" id="73915"/>
    <lineage>
        <taxon>Eukaryota</taxon>
        <taxon>Sar</taxon>
        <taxon>Alveolata</taxon>
        <taxon>Dinophyceae</taxon>
        <taxon>Gonyaulacales</taxon>
        <taxon>Pyrocystaceae</taxon>
        <taxon>Pyrodinium</taxon>
    </lineage>
</organism>
<dbReference type="AlphaFoldDB" id="A0A7S0B6U1"/>
<evidence type="ECO:0000256" key="1">
    <source>
        <dbReference type="SAM" id="Coils"/>
    </source>
</evidence>
<proteinExistence type="predicted"/>
<feature type="region of interest" description="Disordered" evidence="2">
    <location>
        <begin position="368"/>
        <end position="416"/>
    </location>
</feature>
<feature type="compositionally biased region" description="Low complexity" evidence="2">
    <location>
        <begin position="30"/>
        <end position="45"/>
    </location>
</feature>
<dbReference type="EMBL" id="HBEG01046835">
    <property type="protein sequence ID" value="CAD8384787.1"/>
    <property type="molecule type" value="Transcribed_RNA"/>
</dbReference>
<feature type="region of interest" description="Disordered" evidence="2">
    <location>
        <begin position="1"/>
        <end position="60"/>
    </location>
</feature>
<feature type="compositionally biased region" description="Acidic residues" evidence="2">
    <location>
        <begin position="1"/>
        <end position="12"/>
    </location>
</feature>
<sequence>MAPEVSGEDITEGDSGCPEAEAWKDGGPCKAKAATAGGASSGAKSLADRQRTRSLPSAAAAAWPLCRDGTDREEQLRLLWSLWEAQQNLLEEEEVIREALAAHSELSSRNDFVHQEVLDVEAELHECALRDEAEGGRPRHGPHRQSLQSNSSEERAACGKPDLEDLELEDLQAQNEALLHNLHRIAEVRAQSLTTAQPPERTPVRGSGRDVEALEAELLHLRRTEERRAEEHHSRLEDLQDQIREAKARSQERRWQLHEELAEAYAENEVLESEIHGAIRGRELTLQRLQREEQVLLHEVQEAAEEHRTLVEARATALEELLAGSGARECCDAEDRLSEVSTRLGSDAMVYSTHASGISIWEELRRSANGSSGGAAAPDPSAQPWGPLALQGGGAEGQAVEGRGSDGRASAGARRRLRRTPTLVGYRCSQAPRPCSRDSTGSSAFEALSGPEDEAVEFLGPASRLSIIGEAAAEGRPIRYPWEKVKERLPEPPSTEPDACRHGCGDAHPGASMQTLREALLSGRAETGRHRPLSGATASAATVEARAEVAPLKAEARGRHGAARASTQPPVGGRRESGFGGCIGCSGGAMDRHGDAGRPKRRSSARDVLEWTVRQVEDSWAWRQ</sequence>
<feature type="coiled-coil region" evidence="1">
    <location>
        <begin position="222"/>
        <end position="306"/>
    </location>
</feature>
<feature type="compositionally biased region" description="Low complexity" evidence="2">
    <location>
        <begin position="368"/>
        <end position="390"/>
    </location>
</feature>
<name>A0A7S0B6U1_9DINO</name>
<feature type="compositionally biased region" description="Basic and acidic residues" evidence="2">
    <location>
        <begin position="590"/>
        <end position="606"/>
    </location>
</feature>
<feature type="compositionally biased region" description="Gly residues" evidence="2">
    <location>
        <begin position="578"/>
        <end position="587"/>
    </location>
</feature>